<dbReference type="InterPro" id="IPR009027">
    <property type="entry name" value="Ribosomal_bL9/RNase_H1_N"/>
</dbReference>
<evidence type="ECO:0000256" key="1">
    <source>
        <dbReference type="SAM" id="MobiDB-lite"/>
    </source>
</evidence>
<organism evidence="3 4">
    <name type="scientific">Mycena alexandri</name>
    <dbReference type="NCBI Taxonomy" id="1745969"/>
    <lineage>
        <taxon>Eukaryota</taxon>
        <taxon>Fungi</taxon>
        <taxon>Dikarya</taxon>
        <taxon>Basidiomycota</taxon>
        <taxon>Agaricomycotina</taxon>
        <taxon>Agaricomycetes</taxon>
        <taxon>Agaricomycetidae</taxon>
        <taxon>Agaricales</taxon>
        <taxon>Marasmiineae</taxon>
        <taxon>Mycenaceae</taxon>
        <taxon>Mycena</taxon>
    </lineage>
</organism>
<dbReference type="SUPFAM" id="SSF55658">
    <property type="entry name" value="L9 N-domain-like"/>
    <property type="match status" value="1"/>
</dbReference>
<feature type="compositionally biased region" description="Low complexity" evidence="1">
    <location>
        <begin position="26"/>
        <end position="43"/>
    </location>
</feature>
<dbReference type="AlphaFoldDB" id="A0AAD6SAW2"/>
<evidence type="ECO:0000313" key="3">
    <source>
        <dbReference type="EMBL" id="KAJ7023321.1"/>
    </source>
</evidence>
<proteinExistence type="predicted"/>
<protein>
    <recommendedName>
        <fullName evidence="2">Ribonuclease H1 N-terminal domain-containing protein</fullName>
    </recommendedName>
</protein>
<evidence type="ECO:0000259" key="2">
    <source>
        <dbReference type="Pfam" id="PF01693"/>
    </source>
</evidence>
<feature type="domain" description="Ribonuclease H1 N-terminal" evidence="2">
    <location>
        <begin position="117"/>
        <end position="158"/>
    </location>
</feature>
<comment type="caution">
    <text evidence="3">The sequence shown here is derived from an EMBL/GenBank/DDBJ whole genome shotgun (WGS) entry which is preliminary data.</text>
</comment>
<sequence>MSDPPPPYVDPVDENLLADLARLSVGSTAATGSSSRAQFSRSPPRLRRPPNDRPPSTPPRPSSNSSTGDGRLYIYRSPTQTGHTHSWAEASAATQGVAGGHVHLAVKPPKARHQTKKAYVVFFGRIPAVYDSWRAEAQVKGARPAIHQGYMSREAADAAFNFAVEHGWTRVSDSSPSPLRVAIDPAPLGPLPIPTTTPNPLREEGHASTWYAVFCGITPGVYGSALELSLNTVGLSCASYASFTTKDAAIQGFQAAQRDGLVKIVTPLY</sequence>
<accession>A0AAD6SAW2</accession>
<keyword evidence="4" id="KW-1185">Reference proteome</keyword>
<dbReference type="Gene3D" id="3.40.970.10">
    <property type="entry name" value="Ribonuclease H1, N-terminal domain"/>
    <property type="match status" value="2"/>
</dbReference>
<gene>
    <name evidence="3" type="ORF">C8F04DRAFT_1271525</name>
</gene>
<dbReference type="Proteomes" id="UP001218188">
    <property type="component" value="Unassembled WGS sequence"/>
</dbReference>
<reference evidence="3" key="1">
    <citation type="submission" date="2023-03" db="EMBL/GenBank/DDBJ databases">
        <title>Massive genome expansion in bonnet fungi (Mycena s.s.) driven by repeated elements and novel gene families across ecological guilds.</title>
        <authorList>
            <consortium name="Lawrence Berkeley National Laboratory"/>
            <person name="Harder C.B."/>
            <person name="Miyauchi S."/>
            <person name="Viragh M."/>
            <person name="Kuo A."/>
            <person name="Thoen E."/>
            <person name="Andreopoulos B."/>
            <person name="Lu D."/>
            <person name="Skrede I."/>
            <person name="Drula E."/>
            <person name="Henrissat B."/>
            <person name="Morin E."/>
            <person name="Kohler A."/>
            <person name="Barry K."/>
            <person name="LaButti K."/>
            <person name="Morin E."/>
            <person name="Salamov A."/>
            <person name="Lipzen A."/>
            <person name="Mereny Z."/>
            <person name="Hegedus B."/>
            <person name="Baldrian P."/>
            <person name="Stursova M."/>
            <person name="Weitz H."/>
            <person name="Taylor A."/>
            <person name="Grigoriev I.V."/>
            <person name="Nagy L.G."/>
            <person name="Martin F."/>
            <person name="Kauserud H."/>
        </authorList>
    </citation>
    <scope>NUCLEOTIDE SEQUENCE</scope>
    <source>
        <strain evidence="3">CBHHK200</strain>
    </source>
</reference>
<feature type="domain" description="Ribonuclease H1 N-terminal" evidence="2">
    <location>
        <begin position="210"/>
        <end position="249"/>
    </location>
</feature>
<dbReference type="InterPro" id="IPR037056">
    <property type="entry name" value="RNase_H1_N_sf"/>
</dbReference>
<evidence type="ECO:0000313" key="4">
    <source>
        <dbReference type="Proteomes" id="UP001218188"/>
    </source>
</evidence>
<feature type="region of interest" description="Disordered" evidence="1">
    <location>
        <begin position="26"/>
        <end position="76"/>
    </location>
</feature>
<dbReference type="Pfam" id="PF01693">
    <property type="entry name" value="Cauli_VI"/>
    <property type="match status" value="2"/>
</dbReference>
<name>A0AAD6SAW2_9AGAR</name>
<dbReference type="InterPro" id="IPR011320">
    <property type="entry name" value="RNase_H1_N"/>
</dbReference>
<feature type="compositionally biased region" description="Pro residues" evidence="1">
    <location>
        <begin position="52"/>
        <end position="61"/>
    </location>
</feature>
<dbReference type="EMBL" id="JARJCM010000190">
    <property type="protein sequence ID" value="KAJ7023321.1"/>
    <property type="molecule type" value="Genomic_DNA"/>
</dbReference>